<evidence type="ECO:0000313" key="2">
    <source>
        <dbReference type="EMBL" id="EKV26280.1"/>
    </source>
</evidence>
<organism evidence="2 3">
    <name type="scientific">Caenispirillum salinarum AK4</name>
    <dbReference type="NCBI Taxonomy" id="1238182"/>
    <lineage>
        <taxon>Bacteria</taxon>
        <taxon>Pseudomonadati</taxon>
        <taxon>Pseudomonadota</taxon>
        <taxon>Alphaproteobacteria</taxon>
        <taxon>Rhodospirillales</taxon>
        <taxon>Novispirillaceae</taxon>
        <taxon>Caenispirillum</taxon>
    </lineage>
</organism>
<evidence type="ECO:0000256" key="1">
    <source>
        <dbReference type="ARBA" id="ARBA00009981"/>
    </source>
</evidence>
<gene>
    <name evidence="2" type="ORF">C882_2858</name>
</gene>
<dbReference type="AlphaFoldDB" id="K9GJW8"/>
<dbReference type="InterPro" id="IPR036165">
    <property type="entry name" value="YefM-like_sf"/>
</dbReference>
<keyword evidence="3" id="KW-1185">Reference proteome</keyword>
<accession>K9GJW8</accession>
<proteinExistence type="inferred from homology"/>
<dbReference type="SUPFAM" id="SSF143120">
    <property type="entry name" value="YefM-like"/>
    <property type="match status" value="1"/>
</dbReference>
<dbReference type="EMBL" id="ANHY01000033">
    <property type="protein sequence ID" value="EKV26280.1"/>
    <property type="molecule type" value="Genomic_DNA"/>
</dbReference>
<dbReference type="eggNOG" id="COG4118">
    <property type="taxonomic scope" value="Bacteria"/>
</dbReference>
<dbReference type="Proteomes" id="UP000009881">
    <property type="component" value="Unassembled WGS sequence"/>
</dbReference>
<reference evidence="2 3" key="1">
    <citation type="journal article" date="2013" name="Genome Announc.">
        <title>Draft Genome Sequence of an Alphaproteobacterium, Caenispirillum salinarum AK4(T), Isolated from a Solar Saltern.</title>
        <authorList>
            <person name="Khatri I."/>
            <person name="Singh A."/>
            <person name="Korpole S."/>
            <person name="Pinnaka A.K."/>
            <person name="Subramanian S."/>
        </authorList>
    </citation>
    <scope>NUCLEOTIDE SEQUENCE [LARGE SCALE GENOMIC DNA]</scope>
    <source>
        <strain evidence="2 3">AK4</strain>
    </source>
</reference>
<comment type="similarity">
    <text evidence="1">Belongs to the phD/YefM antitoxin family.</text>
</comment>
<sequence length="82" mass="9284">MNKRVTVHEAEENFMSLLDQAEAGETVEIFRDGKPVARLAPSRKTAEERAKAQKEALADMRRGFNLGGGTFDRDSLYDRLDR</sequence>
<dbReference type="Gene3D" id="3.40.1620.10">
    <property type="entry name" value="YefM-like domain"/>
    <property type="match status" value="1"/>
</dbReference>
<name>K9GJW8_9PROT</name>
<dbReference type="NCBIfam" id="TIGR01552">
    <property type="entry name" value="phd_fam"/>
    <property type="match status" value="1"/>
</dbReference>
<dbReference type="InterPro" id="IPR051416">
    <property type="entry name" value="phD-YefM_TA_antitoxins"/>
</dbReference>
<dbReference type="STRING" id="1238182.C882_2858"/>
<comment type="caution">
    <text evidence="2">The sequence shown here is derived from an EMBL/GenBank/DDBJ whole genome shotgun (WGS) entry which is preliminary data.</text>
</comment>
<evidence type="ECO:0000313" key="3">
    <source>
        <dbReference type="Proteomes" id="UP000009881"/>
    </source>
</evidence>
<dbReference type="OrthoDB" id="7276624at2"/>
<dbReference type="RefSeq" id="WP_009542849.1">
    <property type="nucleotide sequence ID" value="NZ_ANHY01000033.1"/>
</dbReference>
<protein>
    <submittedName>
        <fullName evidence="2">Uncharacterized protein</fullName>
    </submittedName>
</protein>
<dbReference type="PANTHER" id="PTHR35377">
    <property type="entry name" value="ANTITOXIN VAPB49-RELATED-RELATED"/>
    <property type="match status" value="1"/>
</dbReference>